<dbReference type="EMBL" id="JAGKQQ010000001">
    <property type="protein sequence ID" value="MBP3955392.1"/>
    <property type="molecule type" value="Genomic_DNA"/>
</dbReference>
<name>A0ABS5BPL0_9BACT</name>
<evidence type="ECO:0000313" key="1">
    <source>
        <dbReference type="EMBL" id="MBP3955392.1"/>
    </source>
</evidence>
<sequence length="118" mass="12037">MATISTQTSSFAGLNYTLGAASTADKFQNDGRTVLVFSNANASSRTLTIAANDARAPGFGAIATPDTVITLPGSGTNGGRAIVGPFPADRFNDPDGFLNYTLSDATGMSVAAVKMARE</sequence>
<accession>A0ABS5BPL0</accession>
<gene>
    <name evidence="1" type="ORF">J8F10_08875</name>
</gene>
<dbReference type="RefSeq" id="WP_210653474.1">
    <property type="nucleotide sequence ID" value="NZ_JAGKQQ010000001.1"/>
</dbReference>
<dbReference type="Proteomes" id="UP000676565">
    <property type="component" value="Unassembled WGS sequence"/>
</dbReference>
<proteinExistence type="predicted"/>
<organism evidence="1 2">
    <name type="scientific">Gemmata palustris</name>
    <dbReference type="NCBI Taxonomy" id="2822762"/>
    <lineage>
        <taxon>Bacteria</taxon>
        <taxon>Pseudomonadati</taxon>
        <taxon>Planctomycetota</taxon>
        <taxon>Planctomycetia</taxon>
        <taxon>Gemmatales</taxon>
        <taxon>Gemmataceae</taxon>
        <taxon>Gemmata</taxon>
    </lineage>
</organism>
<evidence type="ECO:0000313" key="2">
    <source>
        <dbReference type="Proteomes" id="UP000676565"/>
    </source>
</evidence>
<reference evidence="1 2" key="1">
    <citation type="submission" date="2021-04" db="EMBL/GenBank/DDBJ databases">
        <authorList>
            <person name="Ivanova A."/>
        </authorList>
    </citation>
    <scope>NUCLEOTIDE SEQUENCE [LARGE SCALE GENOMIC DNA]</scope>
    <source>
        <strain evidence="1 2">G18</strain>
    </source>
</reference>
<protein>
    <submittedName>
        <fullName evidence="1">Uncharacterized protein</fullName>
    </submittedName>
</protein>
<keyword evidence="2" id="KW-1185">Reference proteome</keyword>
<comment type="caution">
    <text evidence="1">The sequence shown here is derived from an EMBL/GenBank/DDBJ whole genome shotgun (WGS) entry which is preliminary data.</text>
</comment>